<organism evidence="2 3">
    <name type="scientific">Discostella pseudostelligera</name>
    <dbReference type="NCBI Taxonomy" id="259834"/>
    <lineage>
        <taxon>Eukaryota</taxon>
        <taxon>Sar</taxon>
        <taxon>Stramenopiles</taxon>
        <taxon>Ochrophyta</taxon>
        <taxon>Bacillariophyta</taxon>
        <taxon>Coscinodiscophyceae</taxon>
        <taxon>Thalassiosirophycidae</taxon>
        <taxon>Stephanodiscales</taxon>
        <taxon>Stephanodiscaceae</taxon>
        <taxon>Discostella</taxon>
    </lineage>
</organism>
<feature type="region of interest" description="Disordered" evidence="1">
    <location>
        <begin position="292"/>
        <end position="335"/>
    </location>
</feature>
<feature type="region of interest" description="Disordered" evidence="1">
    <location>
        <begin position="1"/>
        <end position="34"/>
    </location>
</feature>
<dbReference type="AlphaFoldDB" id="A0ABD3M6J2"/>
<feature type="compositionally biased region" description="Polar residues" evidence="1">
    <location>
        <begin position="302"/>
        <end position="321"/>
    </location>
</feature>
<dbReference type="Proteomes" id="UP001530293">
    <property type="component" value="Unassembled WGS sequence"/>
</dbReference>
<sequence>MPVGRRPSWSASSQRRSSLSKAQGGVGGVSTKNNATASGVDAILDVSQFTKQMNPRNQIQSSLPTRDVSCITNPCVGDKLDIGDDDDDDDDFRLDNILSCIVNDQKVDKGKPLLERSVARAELRGADNIASMEPKHSSTEAGASSSTLAVDNNLHFMNEGKNNIIPKQNMRHITPFDFVAEISSHRIESPLMQNTNPSVDEVDSHVSEEENDKLWSDERVTGQKRMIANGAESKIRLKSKLPMSIRHTGGESCGGSSFVDSILDDIQLNSNNRSSSSYLSEQEPDILAPLMHNEVTPPRGRFSTTNNTRASQANPNVLGTSKQRKAENETSTLSETTESPFIYTYKSSVDDDSVSQITSSLAGSTPHMQSIPTIFGASSRSTNIQINRPGLTWMNNENTIIGGGSRMIHRKGLYGRDRVRKLPKISAFASSGIGAWSNEDCTRSGGKNNMDEIAYALNTDCTPVMNQRQRATAIIQPFPNGGCAHFSKGGENKSTELSRHRFAEDVKTNVSRLGMGGMSCGAQSVSEGTADTETTASTLGFFQNLALLAWRAQHSVGSYLFPIPSAVKQRKKFDRSDSLDSLEDILLEEGSGTLPRRKQIGVHASGHYVVGDDDEIDYFSRAMSDSSNNGIRGSRRSKQNTFVGRNRATVLGGASLVLTVAFTIVYRSPAKKKFGRHIIRSSDKSSSLGLESVQISDFATDATDDDIERQAGYTDASRLGKINNQVGSEGVDPIYSQQEILDHGIRLPEKFGALADVDDILLQSGTPFYWHVPRSSGGTMNDILGSCLHLTLAADAGGGEGHGRDEELKVLHFSQQVSYVNVDTSTHQGVARAKRLDLVPSGLVDVVISPLLHEALPLFSPSQKGRMFAIFRHPVERAASLFYFIQDTQWKQPDTRNEQFADISIEEFYKTGYAENNWMTRFLTNELTKKVLTEDDLEVAKEVLRQKCLVGLMEEKRETFERIQKYFGWSPKNEKDQSCLERKTEVAWSMMHDHPRVEKNSQAWLLIVNANKFDMRLYAYAKELFSQQGIQLFPH</sequence>
<dbReference type="PANTHER" id="PTHR32301:SF6">
    <property type="entry name" value="GOLVESIN-RELATED"/>
    <property type="match status" value="1"/>
</dbReference>
<proteinExistence type="predicted"/>
<dbReference type="InterPro" id="IPR053259">
    <property type="entry name" value="Golvesin-related_Golgi"/>
</dbReference>
<evidence type="ECO:0000313" key="2">
    <source>
        <dbReference type="EMBL" id="KAL3758309.1"/>
    </source>
</evidence>
<evidence type="ECO:0000313" key="3">
    <source>
        <dbReference type="Proteomes" id="UP001530293"/>
    </source>
</evidence>
<protein>
    <submittedName>
        <fullName evidence="2">Uncharacterized protein</fullName>
    </submittedName>
</protein>
<dbReference type="InterPro" id="IPR027417">
    <property type="entry name" value="P-loop_NTPase"/>
</dbReference>
<name>A0ABD3M6J2_9STRA</name>
<dbReference type="PANTHER" id="PTHR32301">
    <property type="entry name" value="COUNTIN RECEPTOR CNR3-RELATED"/>
    <property type="match status" value="1"/>
</dbReference>
<comment type="caution">
    <text evidence="2">The sequence shown here is derived from an EMBL/GenBank/DDBJ whole genome shotgun (WGS) entry which is preliminary data.</text>
</comment>
<gene>
    <name evidence="2" type="ORF">ACHAWU_004274</name>
</gene>
<evidence type="ECO:0000256" key="1">
    <source>
        <dbReference type="SAM" id="MobiDB-lite"/>
    </source>
</evidence>
<keyword evidence="3" id="KW-1185">Reference proteome</keyword>
<feature type="compositionally biased region" description="Low complexity" evidence="1">
    <location>
        <begin position="1"/>
        <end position="20"/>
    </location>
</feature>
<accession>A0ABD3M6J2</accession>
<dbReference type="EMBL" id="JALLBG020000234">
    <property type="protein sequence ID" value="KAL3758309.1"/>
    <property type="molecule type" value="Genomic_DNA"/>
</dbReference>
<reference evidence="2 3" key="1">
    <citation type="submission" date="2024-10" db="EMBL/GenBank/DDBJ databases">
        <title>Updated reference genomes for cyclostephanoid diatoms.</title>
        <authorList>
            <person name="Roberts W.R."/>
            <person name="Alverson A.J."/>
        </authorList>
    </citation>
    <scope>NUCLEOTIDE SEQUENCE [LARGE SCALE GENOMIC DNA]</scope>
    <source>
        <strain evidence="2 3">AJA232-27</strain>
    </source>
</reference>
<dbReference type="Gene3D" id="3.40.50.300">
    <property type="entry name" value="P-loop containing nucleotide triphosphate hydrolases"/>
    <property type="match status" value="1"/>
</dbReference>